<feature type="region of interest" description="Disordered" evidence="1">
    <location>
        <begin position="465"/>
        <end position="628"/>
    </location>
</feature>
<feature type="domain" description="UBA" evidence="2">
    <location>
        <begin position="320"/>
        <end position="362"/>
    </location>
</feature>
<reference evidence="3 4" key="1">
    <citation type="journal article" date="2021" name="Environ. Microbiol.">
        <title>Gene family expansions and transcriptome signatures uncover fungal adaptations to wood decay.</title>
        <authorList>
            <person name="Hage H."/>
            <person name="Miyauchi S."/>
            <person name="Viragh M."/>
            <person name="Drula E."/>
            <person name="Min B."/>
            <person name="Chaduli D."/>
            <person name="Navarro D."/>
            <person name="Favel A."/>
            <person name="Norest M."/>
            <person name="Lesage-Meessen L."/>
            <person name="Balint B."/>
            <person name="Merenyi Z."/>
            <person name="de Eugenio L."/>
            <person name="Morin E."/>
            <person name="Martinez A.T."/>
            <person name="Baldrian P."/>
            <person name="Stursova M."/>
            <person name="Martinez M.J."/>
            <person name="Novotny C."/>
            <person name="Magnuson J.K."/>
            <person name="Spatafora J.W."/>
            <person name="Maurice S."/>
            <person name="Pangilinan J."/>
            <person name="Andreopoulos W."/>
            <person name="LaButti K."/>
            <person name="Hundley H."/>
            <person name="Na H."/>
            <person name="Kuo A."/>
            <person name="Barry K."/>
            <person name="Lipzen A."/>
            <person name="Henrissat B."/>
            <person name="Riley R."/>
            <person name="Ahrendt S."/>
            <person name="Nagy L.G."/>
            <person name="Grigoriev I.V."/>
            <person name="Martin F."/>
            <person name="Rosso M.N."/>
        </authorList>
    </citation>
    <scope>NUCLEOTIDE SEQUENCE [LARGE SCALE GENOMIC DNA]</scope>
    <source>
        <strain evidence="3 4">CIRM-BRFM 1785</strain>
    </source>
</reference>
<dbReference type="InterPro" id="IPR036869">
    <property type="entry name" value="J_dom_sf"/>
</dbReference>
<name>A0ABQ8K974_9APHY</name>
<dbReference type="InterPro" id="IPR009060">
    <property type="entry name" value="UBA-like_sf"/>
</dbReference>
<feature type="compositionally biased region" description="Low complexity" evidence="1">
    <location>
        <begin position="404"/>
        <end position="413"/>
    </location>
</feature>
<dbReference type="EMBL" id="JADCUA010000017">
    <property type="protein sequence ID" value="KAH9833850.1"/>
    <property type="molecule type" value="Genomic_DNA"/>
</dbReference>
<feature type="region of interest" description="Disordered" evidence="1">
    <location>
        <begin position="777"/>
        <end position="803"/>
    </location>
</feature>
<dbReference type="GeneID" id="72009771"/>
<keyword evidence="4" id="KW-1185">Reference proteome</keyword>
<feature type="compositionally biased region" description="Basic and acidic residues" evidence="1">
    <location>
        <begin position="502"/>
        <end position="511"/>
    </location>
</feature>
<evidence type="ECO:0000313" key="3">
    <source>
        <dbReference type="EMBL" id="KAH9833850.1"/>
    </source>
</evidence>
<feature type="compositionally biased region" description="Basic and acidic residues" evidence="1">
    <location>
        <begin position="124"/>
        <end position="133"/>
    </location>
</feature>
<feature type="compositionally biased region" description="Polar residues" evidence="1">
    <location>
        <begin position="1"/>
        <end position="14"/>
    </location>
</feature>
<dbReference type="Proteomes" id="UP000814176">
    <property type="component" value="Unassembled WGS sequence"/>
</dbReference>
<dbReference type="InterPro" id="IPR015940">
    <property type="entry name" value="UBA"/>
</dbReference>
<feature type="compositionally biased region" description="Basic and acidic residues" evidence="1">
    <location>
        <begin position="369"/>
        <end position="390"/>
    </location>
</feature>
<feature type="compositionally biased region" description="Polar residues" evidence="1">
    <location>
        <begin position="107"/>
        <end position="116"/>
    </location>
</feature>
<organism evidence="3 4">
    <name type="scientific">Rhodofomes roseus</name>
    <dbReference type="NCBI Taxonomy" id="34475"/>
    <lineage>
        <taxon>Eukaryota</taxon>
        <taxon>Fungi</taxon>
        <taxon>Dikarya</taxon>
        <taxon>Basidiomycota</taxon>
        <taxon>Agaricomycotina</taxon>
        <taxon>Agaricomycetes</taxon>
        <taxon>Polyporales</taxon>
        <taxon>Rhodofomes</taxon>
    </lineage>
</organism>
<dbReference type="RefSeq" id="XP_047776566.1">
    <property type="nucleotide sequence ID" value="XM_047929039.1"/>
</dbReference>
<dbReference type="Gene3D" id="1.10.287.110">
    <property type="entry name" value="DnaJ domain"/>
    <property type="match status" value="1"/>
</dbReference>
<proteinExistence type="predicted"/>
<dbReference type="SUPFAM" id="SSF46565">
    <property type="entry name" value="Chaperone J-domain"/>
    <property type="match status" value="1"/>
</dbReference>
<feature type="compositionally biased region" description="Polar residues" evidence="1">
    <location>
        <begin position="784"/>
        <end position="795"/>
    </location>
</feature>
<feature type="compositionally biased region" description="Low complexity" evidence="1">
    <location>
        <begin position="158"/>
        <end position="171"/>
    </location>
</feature>
<dbReference type="InterPro" id="IPR011990">
    <property type="entry name" value="TPR-like_helical_dom_sf"/>
</dbReference>
<feature type="region of interest" description="Disordered" evidence="1">
    <location>
        <begin position="1"/>
        <end position="324"/>
    </location>
</feature>
<feature type="compositionally biased region" description="Basic and acidic residues" evidence="1">
    <location>
        <begin position="465"/>
        <end position="475"/>
    </location>
</feature>
<dbReference type="PANTHER" id="PTHR23172:SF19">
    <property type="entry name" value="J DOMAIN-CONTAINING PROTEIN"/>
    <property type="match status" value="1"/>
</dbReference>
<sequence length="927" mass="98703">MSDSFADLWNSTGVSKPAEQPRKLGSLTPVVPPARNAKNDVFSMLASPALGSSPASRSGTPGATGPIQSTQSLGTGGMSPFMGAKPVQKSTSSGGDAFSGLFPGSLASGSTANRANMTIAERAAQAERERREQMQQQHAAAKQSANAWTGLDSLGEFTTAKPSTPAQATAAQDDDWIFGSEPPKPSASATKASTSKSPPPPSDDWGLDDFIAQPAAPKPASAQPRGHSLLDLDEFSPIPTTQSSRASPRPAHVRSSTPGDFDFGDREDGLLDNQSDDDDILGELSKPVSQRPPPFKQPSRATPSPQSAPSHSGRQSRAVSPPPHILGKIVEMGFSVEQARVALASTDTGLDVEAALETLLANAGVAEPTPRESARAHRSEREPGYERYYESDEEQAAPSRRRPALASRPSASGRAREAPSRNGASPTSDGQKNLQEQADKLLAQASEIGLSVFNRANAFWKEGKEKAMKAYEERAASAASRPTGTSSPSRNGRPKWMQEAPEEFRDGEWRDGPGGFVDDDEVLPQKPAPQGRPKQAEGRPRPSEPEPKTATSRVKTGSLLSDDAPAVYTSPWRRKTPSRSHAPTPPSQPAASTSRAQPPPRAPSPIQLTQRKTVSASPAAIAASAKHKATGTEMFKLGRYAEAETSYTSAIAALPDAHLLLVPLYNNRALARIKTGDHNGAIEDATTVITLVGPSYHPAREAKVAREDEGAGIDLADALVKAFWRRAEAYEGKERWEAARKDWETIAGADFAGKARMEAVKGVGRCRKVLSAGVDGAAAASGSTPARSVRSTPKPQTRPRPAPAVVVPTEAVDRVREANQAAEAEAQARHELKDVVDAKLAAWKNGKEANIRALIASLETVLWPELGWQKVGMHELVTPSQVKIRYTKAIAKLHPDKLSAKNLTLEQRMIANGVFGSLNDAWNAFKQ</sequence>
<feature type="compositionally biased region" description="Low complexity" evidence="1">
    <location>
        <begin position="615"/>
        <end position="624"/>
    </location>
</feature>
<feature type="compositionally biased region" description="Basic and acidic residues" evidence="1">
    <location>
        <begin position="534"/>
        <end position="547"/>
    </location>
</feature>
<accession>A0ABQ8K974</accession>
<feature type="compositionally biased region" description="Polar residues" evidence="1">
    <location>
        <begin position="299"/>
        <end position="318"/>
    </location>
</feature>
<evidence type="ECO:0000313" key="4">
    <source>
        <dbReference type="Proteomes" id="UP000814176"/>
    </source>
</evidence>
<feature type="compositionally biased region" description="Low complexity" evidence="1">
    <location>
        <begin position="212"/>
        <end position="224"/>
    </location>
</feature>
<dbReference type="Gene3D" id="1.25.40.10">
    <property type="entry name" value="Tetratricopeptide repeat domain"/>
    <property type="match status" value="1"/>
</dbReference>
<dbReference type="Gene3D" id="1.10.8.10">
    <property type="entry name" value="DNA helicase RuvA subunit, C-terminal domain"/>
    <property type="match status" value="1"/>
</dbReference>
<dbReference type="SUPFAM" id="SSF46934">
    <property type="entry name" value="UBA-like"/>
    <property type="match status" value="1"/>
</dbReference>
<feature type="compositionally biased region" description="Low complexity" evidence="1">
    <location>
        <begin position="186"/>
        <end position="196"/>
    </location>
</feature>
<feature type="compositionally biased region" description="Polar residues" evidence="1">
    <location>
        <begin position="549"/>
        <end position="559"/>
    </location>
</feature>
<gene>
    <name evidence="3" type="ORF">C8Q71DRAFT_909395</name>
</gene>
<protein>
    <recommendedName>
        <fullName evidence="2">UBA domain-containing protein</fullName>
    </recommendedName>
</protein>
<comment type="caution">
    <text evidence="3">The sequence shown here is derived from an EMBL/GenBank/DDBJ whole genome shotgun (WGS) entry which is preliminary data.</text>
</comment>
<feature type="compositionally biased region" description="Polar residues" evidence="1">
    <location>
        <begin position="422"/>
        <end position="436"/>
    </location>
</feature>
<dbReference type="SUPFAM" id="SSF48452">
    <property type="entry name" value="TPR-like"/>
    <property type="match status" value="1"/>
</dbReference>
<feature type="compositionally biased region" description="Low complexity" evidence="1">
    <location>
        <begin position="43"/>
        <end position="59"/>
    </location>
</feature>
<feature type="region of interest" description="Disordered" evidence="1">
    <location>
        <begin position="361"/>
        <end position="440"/>
    </location>
</feature>
<dbReference type="PROSITE" id="PS50030">
    <property type="entry name" value="UBA"/>
    <property type="match status" value="1"/>
</dbReference>
<dbReference type="PANTHER" id="PTHR23172">
    <property type="entry name" value="AUXILIN/CYCLIN G-ASSOCIATED KINASE-RELATED"/>
    <property type="match status" value="1"/>
</dbReference>
<evidence type="ECO:0000259" key="2">
    <source>
        <dbReference type="PROSITE" id="PS50030"/>
    </source>
</evidence>
<evidence type="ECO:0000256" key="1">
    <source>
        <dbReference type="SAM" id="MobiDB-lite"/>
    </source>
</evidence>